<dbReference type="AlphaFoldDB" id="A0A919WAZ5"/>
<evidence type="ECO:0000313" key="3">
    <source>
        <dbReference type="Proteomes" id="UP000677082"/>
    </source>
</evidence>
<reference evidence="2 3" key="1">
    <citation type="submission" date="2021-03" db="EMBL/GenBank/DDBJ databases">
        <title>Whole genome shotgun sequence of Actinoplanes toevensis NBRC 105298.</title>
        <authorList>
            <person name="Komaki H."/>
            <person name="Tamura T."/>
        </authorList>
    </citation>
    <scope>NUCLEOTIDE SEQUENCE [LARGE SCALE GENOMIC DNA]</scope>
    <source>
        <strain evidence="2 3">NBRC 105298</strain>
    </source>
</reference>
<evidence type="ECO:0000256" key="1">
    <source>
        <dbReference type="SAM" id="MobiDB-lite"/>
    </source>
</evidence>
<accession>A0A919WAZ5</accession>
<gene>
    <name evidence="2" type="ORF">Ato02nite_086360</name>
</gene>
<feature type="region of interest" description="Disordered" evidence="1">
    <location>
        <begin position="29"/>
        <end position="49"/>
    </location>
</feature>
<protein>
    <submittedName>
        <fullName evidence="2">Uncharacterized protein</fullName>
    </submittedName>
</protein>
<comment type="caution">
    <text evidence="2">The sequence shown here is derived from an EMBL/GenBank/DDBJ whole genome shotgun (WGS) entry which is preliminary data.</text>
</comment>
<dbReference type="EMBL" id="BOQN01000129">
    <property type="protein sequence ID" value="GIM96843.1"/>
    <property type="molecule type" value="Genomic_DNA"/>
</dbReference>
<sequence>MVIATVFLTIIGMTIGFLLGERHNDRVRASVQTGSETPNTDISSEPSGPLCPEETIQTARGLGFPDDLRQIFKIVTDNRTIVWICQDGAGSLYYQSQTKSDQGPLVQNKNGLFLSQVNREGDDEYLATADNGTQFVVNRQQLEVHFADGRKTQVSDVDRVE</sequence>
<organism evidence="2 3">
    <name type="scientific">Paractinoplanes toevensis</name>
    <dbReference type="NCBI Taxonomy" id="571911"/>
    <lineage>
        <taxon>Bacteria</taxon>
        <taxon>Bacillati</taxon>
        <taxon>Actinomycetota</taxon>
        <taxon>Actinomycetes</taxon>
        <taxon>Micromonosporales</taxon>
        <taxon>Micromonosporaceae</taxon>
        <taxon>Paractinoplanes</taxon>
    </lineage>
</organism>
<keyword evidence="3" id="KW-1185">Reference proteome</keyword>
<evidence type="ECO:0000313" key="2">
    <source>
        <dbReference type="EMBL" id="GIM96843.1"/>
    </source>
</evidence>
<dbReference type="Proteomes" id="UP000677082">
    <property type="component" value="Unassembled WGS sequence"/>
</dbReference>
<name>A0A919WAZ5_9ACTN</name>
<feature type="compositionally biased region" description="Polar residues" evidence="1">
    <location>
        <begin position="30"/>
        <end position="46"/>
    </location>
</feature>
<proteinExistence type="predicted"/>